<reference evidence="6 7" key="1">
    <citation type="submission" date="2019-11" db="EMBL/GenBank/DDBJ databases">
        <authorList>
            <person name="Li X."/>
        </authorList>
    </citation>
    <scope>NUCLEOTIDE SEQUENCE [LARGE SCALE GENOMIC DNA]</scope>
    <source>
        <strain evidence="6 7">L9</strain>
    </source>
</reference>
<keyword evidence="7" id="KW-1185">Reference proteome</keyword>
<evidence type="ECO:0000256" key="2">
    <source>
        <dbReference type="ARBA" id="ARBA00007639"/>
    </source>
</evidence>
<dbReference type="EMBL" id="WOCA01000002">
    <property type="protein sequence ID" value="MUK87721.1"/>
    <property type="molecule type" value="Genomic_DNA"/>
</dbReference>
<dbReference type="PANTHER" id="PTHR46847:SF1">
    <property type="entry name" value="D-ALLOSE-BINDING PERIPLASMIC PROTEIN-RELATED"/>
    <property type="match status" value="1"/>
</dbReference>
<comment type="subcellular location">
    <subcellularLocation>
        <location evidence="1">Cell envelope</location>
    </subcellularLocation>
</comment>
<organism evidence="6 7">
    <name type="scientific">Ornithinibacillus caprae</name>
    <dbReference type="NCBI Taxonomy" id="2678566"/>
    <lineage>
        <taxon>Bacteria</taxon>
        <taxon>Bacillati</taxon>
        <taxon>Bacillota</taxon>
        <taxon>Bacilli</taxon>
        <taxon>Bacillales</taxon>
        <taxon>Bacillaceae</taxon>
        <taxon>Ornithinibacillus</taxon>
    </lineage>
</organism>
<keyword evidence="4" id="KW-0472">Membrane</keyword>
<accession>A0A6N8FEU8</accession>
<evidence type="ECO:0000256" key="1">
    <source>
        <dbReference type="ARBA" id="ARBA00004196"/>
    </source>
</evidence>
<protein>
    <submittedName>
        <fullName evidence="6">Substrate-binding domain-containing protein</fullName>
    </submittedName>
</protein>
<dbReference type="CDD" id="cd06314">
    <property type="entry name" value="PBP1_tmGBP"/>
    <property type="match status" value="1"/>
</dbReference>
<dbReference type="GO" id="GO:0030246">
    <property type="term" value="F:carbohydrate binding"/>
    <property type="evidence" value="ECO:0007669"/>
    <property type="project" value="UniProtKB-ARBA"/>
</dbReference>
<sequence>MNLTSKSLIYLIGVILFLISFIGMIYFGYKTFYIEAENNMAPQEYTYHFALIAEESANDYWRLIEQGAKEAAKEHDIYLEYVAPQKADNDEMLKLLDRMISAQVDGIITQGIEGDRFIDIVHKATERGIPVVTVDTDIKSSERKAYVGTDNFYAGQLLGNAIIDHTSGEQYVGVVTGRFDAVNQQERLEGLKDVIKDHPRIQIVSIKESNITEVGATQATYSMLKEYPSITALVGTSALDGFGMVEGLREIAPNKDLYMVAFDVLPETLQLILQERIDGTISQAPKEMGYSSVEVMLDLQTGDLLKNEFFTETKLIQKHDLEAEENGVRR</sequence>
<dbReference type="Gene3D" id="3.40.50.2300">
    <property type="match status" value="2"/>
</dbReference>
<dbReference type="AlphaFoldDB" id="A0A6N8FEU8"/>
<dbReference type="Pfam" id="PF13407">
    <property type="entry name" value="Peripla_BP_4"/>
    <property type="match status" value="1"/>
</dbReference>
<proteinExistence type="inferred from homology"/>
<evidence type="ECO:0000259" key="5">
    <source>
        <dbReference type="Pfam" id="PF13407"/>
    </source>
</evidence>
<keyword evidence="4" id="KW-0812">Transmembrane</keyword>
<feature type="domain" description="Periplasmic binding protein" evidence="5">
    <location>
        <begin position="49"/>
        <end position="302"/>
    </location>
</feature>
<evidence type="ECO:0000256" key="4">
    <source>
        <dbReference type="SAM" id="Phobius"/>
    </source>
</evidence>
<dbReference type="PANTHER" id="PTHR46847">
    <property type="entry name" value="D-ALLOSE-BINDING PERIPLASMIC PROTEIN-RELATED"/>
    <property type="match status" value="1"/>
</dbReference>
<dbReference type="InterPro" id="IPR028082">
    <property type="entry name" value="Peripla_BP_I"/>
</dbReference>
<dbReference type="Proteomes" id="UP000469125">
    <property type="component" value="Unassembled WGS sequence"/>
</dbReference>
<feature type="transmembrane region" description="Helical" evidence="4">
    <location>
        <begin position="7"/>
        <end position="29"/>
    </location>
</feature>
<keyword evidence="3" id="KW-0732">Signal</keyword>
<comment type="similarity">
    <text evidence="2">Belongs to the bacterial solute-binding protein 2 family.</text>
</comment>
<evidence type="ECO:0000313" key="7">
    <source>
        <dbReference type="Proteomes" id="UP000469125"/>
    </source>
</evidence>
<gene>
    <name evidence="6" type="ORF">GMD78_04810</name>
</gene>
<evidence type="ECO:0000313" key="6">
    <source>
        <dbReference type="EMBL" id="MUK87721.1"/>
    </source>
</evidence>
<name>A0A6N8FEU8_9BACI</name>
<keyword evidence="4" id="KW-1133">Transmembrane helix</keyword>
<dbReference type="SUPFAM" id="SSF53822">
    <property type="entry name" value="Periplasmic binding protein-like I"/>
    <property type="match status" value="1"/>
</dbReference>
<dbReference type="GO" id="GO:0030313">
    <property type="term" value="C:cell envelope"/>
    <property type="evidence" value="ECO:0007669"/>
    <property type="project" value="UniProtKB-SubCell"/>
</dbReference>
<comment type="caution">
    <text evidence="6">The sequence shown here is derived from an EMBL/GenBank/DDBJ whole genome shotgun (WGS) entry which is preliminary data.</text>
</comment>
<evidence type="ECO:0000256" key="3">
    <source>
        <dbReference type="ARBA" id="ARBA00022729"/>
    </source>
</evidence>
<dbReference type="RefSeq" id="WP_155667592.1">
    <property type="nucleotide sequence ID" value="NZ_WOCA01000002.1"/>
</dbReference>
<dbReference type="InterPro" id="IPR025997">
    <property type="entry name" value="SBP_2_dom"/>
</dbReference>